<feature type="coiled-coil region" evidence="1">
    <location>
        <begin position="133"/>
        <end position="160"/>
    </location>
</feature>
<proteinExistence type="predicted"/>
<evidence type="ECO:0000256" key="1">
    <source>
        <dbReference type="SAM" id="Coils"/>
    </source>
</evidence>
<comment type="caution">
    <text evidence="2">The sequence shown here is derived from an EMBL/GenBank/DDBJ whole genome shotgun (WGS) entry which is preliminary data.</text>
</comment>
<sequence>MPTAVDFEVAGVTTFGSRPGDSFRYQLSLQDEKLNIWLEDRSNKKQWQSGLLSKAKYVTAANIFVDASAGDYVSCFQQSLDCSEDKTDESQRKLVPLRGGKLRLEMSIKLRLLQSARDVSYVFTLEPIAVERIDILESKLKDQQEELEKLRAHRDNATRIFLYAESETWVSSTLQWKPVSSEVFALTADKTSITVLHPGLYAVGVLVNHLPTQASHGSISLQKNGVQLQRAATGASYYDDRYNASDCNTSHPTSSSLMCIVQVKKGELISIVCSGTSAVSNYVSYLTMVHATVTGPWKRAGLL</sequence>
<name>A0A6G0R7J5_9STRA</name>
<dbReference type="Proteomes" id="UP000486351">
    <property type="component" value="Unassembled WGS sequence"/>
</dbReference>
<dbReference type="EMBL" id="QXFY01001312">
    <property type="protein sequence ID" value="KAE9321413.1"/>
    <property type="molecule type" value="Genomic_DNA"/>
</dbReference>
<keyword evidence="1" id="KW-0175">Coiled coil</keyword>
<gene>
    <name evidence="2" type="ORF">PF008_g17817</name>
</gene>
<organism evidence="2 3">
    <name type="scientific">Phytophthora fragariae</name>
    <dbReference type="NCBI Taxonomy" id="53985"/>
    <lineage>
        <taxon>Eukaryota</taxon>
        <taxon>Sar</taxon>
        <taxon>Stramenopiles</taxon>
        <taxon>Oomycota</taxon>
        <taxon>Peronosporomycetes</taxon>
        <taxon>Peronosporales</taxon>
        <taxon>Peronosporaceae</taxon>
        <taxon>Phytophthora</taxon>
    </lineage>
</organism>
<evidence type="ECO:0000313" key="3">
    <source>
        <dbReference type="Proteomes" id="UP000486351"/>
    </source>
</evidence>
<dbReference type="AlphaFoldDB" id="A0A6G0R7J5"/>
<reference evidence="2 3" key="1">
    <citation type="submission" date="2018-09" db="EMBL/GenBank/DDBJ databases">
        <title>Genomic investigation of the strawberry pathogen Phytophthora fragariae indicates pathogenicity is determined by transcriptional variation in three key races.</title>
        <authorList>
            <person name="Adams T.M."/>
            <person name="Armitage A.D."/>
            <person name="Sobczyk M.K."/>
            <person name="Bates H.J."/>
            <person name="Dunwell J.M."/>
            <person name="Nellist C.F."/>
            <person name="Harrison R.J."/>
        </authorList>
    </citation>
    <scope>NUCLEOTIDE SEQUENCE [LARGE SCALE GENOMIC DNA]</scope>
    <source>
        <strain evidence="2 3">NOV-77</strain>
    </source>
</reference>
<protein>
    <submittedName>
        <fullName evidence="2">Uncharacterized protein</fullName>
    </submittedName>
</protein>
<accession>A0A6G0R7J5</accession>
<evidence type="ECO:0000313" key="2">
    <source>
        <dbReference type="EMBL" id="KAE9321413.1"/>
    </source>
</evidence>